<reference evidence="2 3" key="1">
    <citation type="submission" date="2022-12" db="EMBL/GenBank/DDBJ databases">
        <title>Genomic features and morphological characterization of a novel Knufia sp. strain isolated from spacecraft assembly facility.</title>
        <authorList>
            <person name="Teixeira M."/>
            <person name="Chander A.M."/>
            <person name="Stajich J.E."/>
            <person name="Venkateswaran K."/>
        </authorList>
    </citation>
    <scope>NUCLEOTIDE SEQUENCE [LARGE SCALE GENOMIC DNA]</scope>
    <source>
        <strain evidence="2 3">FJI-L2-BK-P2</strain>
    </source>
</reference>
<keyword evidence="3" id="KW-1185">Reference proteome</keyword>
<sequence>MSDSAQVEASNDGSTDPGIVNSLEKMHLQGSQAYEEEHMEPKAEQHGEGDSSLRPRQPKLRLRAGAVQQRSGPPFFWLPAEIRIKIYAIILKLDQHDLRLTETGDPQFDLSIFFFNRQVRCEALDVFLKQNRWIQFARFVHPYSDEEHPTQKENPFHFPAERFSAAIRAEVIRKHTTLTMRLGYGCGRKKMPRAKRIFRVIFAYNKYLWGGVCSRLSSQGFTPFDISLDLHRDHRADIPKLLPDFLLFLPMVRGANRARFTELMDVDVLRIIANNMSKPMLRPEDWYELLFGLKEEGDGHLQRDQLDDALVWYVRYYRASQLTALHAIQIGSQGWHPGSATANSISNLDSQVKIQLAEVYHRKLKAQLKDEHFPSEALHDLQKYSAVVEKARTWPGISAKQRMHIHRHQGYVDYWLSLYIMDDENVAYGKIDLPDASHYAEPRAQISLALKIGAAKEFYYAWDLDHEACVEEKALFDRIAVEDRVLNPDTPPFAPDLTDITTLSGEVWHGSRKLAQQWGLGPDTDLSHWSSEGLHVMNDQQLVQLKRDLGIRTLSISSGQLRFLADGNSHRAPV</sequence>
<protein>
    <submittedName>
        <fullName evidence="2">Uncharacterized protein</fullName>
    </submittedName>
</protein>
<organism evidence="2 3">
    <name type="scientific">Knufia fluminis</name>
    <dbReference type="NCBI Taxonomy" id="191047"/>
    <lineage>
        <taxon>Eukaryota</taxon>
        <taxon>Fungi</taxon>
        <taxon>Dikarya</taxon>
        <taxon>Ascomycota</taxon>
        <taxon>Pezizomycotina</taxon>
        <taxon>Eurotiomycetes</taxon>
        <taxon>Chaetothyriomycetidae</taxon>
        <taxon>Chaetothyriales</taxon>
        <taxon>Trichomeriaceae</taxon>
        <taxon>Knufia</taxon>
    </lineage>
</organism>
<evidence type="ECO:0000256" key="1">
    <source>
        <dbReference type="SAM" id="MobiDB-lite"/>
    </source>
</evidence>
<gene>
    <name evidence="2" type="ORF">OHC33_004689</name>
</gene>
<name>A0AAN8EMA5_9EURO</name>
<accession>A0AAN8EMA5</accession>
<feature type="compositionally biased region" description="Basic and acidic residues" evidence="1">
    <location>
        <begin position="35"/>
        <end position="53"/>
    </location>
</feature>
<dbReference type="Proteomes" id="UP001316803">
    <property type="component" value="Unassembled WGS sequence"/>
</dbReference>
<dbReference type="PANTHER" id="PTHR42085">
    <property type="entry name" value="F-BOX DOMAIN-CONTAINING PROTEIN"/>
    <property type="match status" value="1"/>
</dbReference>
<evidence type="ECO:0000313" key="3">
    <source>
        <dbReference type="Proteomes" id="UP001316803"/>
    </source>
</evidence>
<dbReference type="InterPro" id="IPR038883">
    <property type="entry name" value="AN11006-like"/>
</dbReference>
<proteinExistence type="predicted"/>
<dbReference type="PANTHER" id="PTHR42085:SF2">
    <property type="entry name" value="F-BOX DOMAIN-CONTAINING PROTEIN"/>
    <property type="match status" value="1"/>
</dbReference>
<feature type="compositionally biased region" description="Polar residues" evidence="1">
    <location>
        <begin position="1"/>
        <end position="14"/>
    </location>
</feature>
<comment type="caution">
    <text evidence="2">The sequence shown here is derived from an EMBL/GenBank/DDBJ whole genome shotgun (WGS) entry which is preliminary data.</text>
</comment>
<dbReference type="AlphaFoldDB" id="A0AAN8EMA5"/>
<evidence type="ECO:0000313" key="2">
    <source>
        <dbReference type="EMBL" id="KAK5954117.1"/>
    </source>
</evidence>
<dbReference type="EMBL" id="JAKLMC020000009">
    <property type="protein sequence ID" value="KAK5954117.1"/>
    <property type="molecule type" value="Genomic_DNA"/>
</dbReference>
<feature type="region of interest" description="Disordered" evidence="1">
    <location>
        <begin position="1"/>
        <end position="56"/>
    </location>
</feature>